<feature type="transmembrane region" description="Helical" evidence="1">
    <location>
        <begin position="12"/>
        <end position="35"/>
    </location>
</feature>
<evidence type="ECO:0000256" key="1">
    <source>
        <dbReference type="SAM" id="Phobius"/>
    </source>
</evidence>
<keyword evidence="1" id="KW-0812">Transmembrane</keyword>
<dbReference type="NCBIfam" id="TIGR04294">
    <property type="entry name" value="pre_pil_HX9DG"/>
    <property type="match status" value="1"/>
</dbReference>
<organism evidence="3 4">
    <name type="scientific">Frigoriglobus tundricola</name>
    <dbReference type="NCBI Taxonomy" id="2774151"/>
    <lineage>
        <taxon>Bacteria</taxon>
        <taxon>Pseudomonadati</taxon>
        <taxon>Planctomycetota</taxon>
        <taxon>Planctomycetia</taxon>
        <taxon>Gemmatales</taxon>
        <taxon>Gemmataceae</taxon>
        <taxon>Frigoriglobus</taxon>
    </lineage>
</organism>
<feature type="domain" description="DUF1559" evidence="2">
    <location>
        <begin position="36"/>
        <end position="310"/>
    </location>
</feature>
<name>A0A6M5YPK1_9BACT</name>
<dbReference type="Gene3D" id="3.30.700.10">
    <property type="entry name" value="Glycoprotein, Type 4 Pilin"/>
    <property type="match status" value="1"/>
</dbReference>
<keyword evidence="1" id="KW-1133">Transmembrane helix</keyword>
<dbReference type="Pfam" id="PF07596">
    <property type="entry name" value="SBP_bac_10"/>
    <property type="match status" value="1"/>
</dbReference>
<dbReference type="NCBIfam" id="TIGR02532">
    <property type="entry name" value="IV_pilin_GFxxxE"/>
    <property type="match status" value="1"/>
</dbReference>
<dbReference type="InterPro" id="IPR027558">
    <property type="entry name" value="Pre_pil_HX9DG_C"/>
</dbReference>
<evidence type="ECO:0000313" key="3">
    <source>
        <dbReference type="EMBL" id="QJW95848.1"/>
    </source>
</evidence>
<sequence>MRLAQFRSRLAFTLIELLVVIAIIAILIGLLLPAVQKVREAAARMSCTNNMKQVGLAAMNYESSYGILPPGVNLSPNATNGANAGYVSGPPYAGPYTGVLVYLLPYVEQQNTFNLIPQSYMTLNTTQGAWAYNTPPYSSDGNHTGYGFVPAYTQIKTYLCPSDSAQTTSPGSGIVDAYWTGPGYIEIDYVYDGSFFNNQWGSGWGRTNYIGSGGYLGAAQSSFQGIYDANSQTKIVAITDGTSNTIAFGESLFGTAKGTRDFVCTWFGAGTMPSAWGLSSSPDWYQFSSRHTGIVNFAFGDGSVRPITLSANYTMFVYASAMNDGNVIDFSQLGQ</sequence>
<dbReference type="RefSeq" id="WP_171471551.1">
    <property type="nucleotide sequence ID" value="NZ_CP053452.2"/>
</dbReference>
<dbReference type="PANTHER" id="PTHR30093">
    <property type="entry name" value="GENERAL SECRETION PATHWAY PROTEIN G"/>
    <property type="match status" value="1"/>
</dbReference>
<gene>
    <name evidence="3" type="ORF">FTUN_3402</name>
</gene>
<evidence type="ECO:0000259" key="2">
    <source>
        <dbReference type="Pfam" id="PF07596"/>
    </source>
</evidence>
<evidence type="ECO:0000313" key="4">
    <source>
        <dbReference type="Proteomes" id="UP000503447"/>
    </source>
</evidence>
<dbReference type="InterPro" id="IPR045584">
    <property type="entry name" value="Pilin-like"/>
</dbReference>
<protein>
    <recommendedName>
        <fullName evidence="2">DUF1559 domain-containing protein</fullName>
    </recommendedName>
</protein>
<accession>A0A6M5YPK1</accession>
<dbReference type="KEGG" id="ftj:FTUN_3402"/>
<reference evidence="4" key="1">
    <citation type="submission" date="2020-05" db="EMBL/GenBank/DDBJ databases">
        <title>Frigoriglobus tundricola gen. nov., sp. nov., a psychrotolerant cellulolytic planctomycete of the family Gemmataceae with two divergent copies of 16S rRNA gene.</title>
        <authorList>
            <person name="Kulichevskaya I.S."/>
            <person name="Ivanova A.A."/>
            <person name="Naumoff D.G."/>
            <person name="Beletsky A.V."/>
            <person name="Rijpstra W.I.C."/>
            <person name="Sinninghe Damste J.S."/>
            <person name="Mardanov A.V."/>
            <person name="Ravin N.V."/>
            <person name="Dedysh S.N."/>
        </authorList>
    </citation>
    <scope>NUCLEOTIDE SEQUENCE [LARGE SCALE GENOMIC DNA]</scope>
    <source>
        <strain evidence="4">PL17</strain>
    </source>
</reference>
<dbReference type="EMBL" id="CP053452">
    <property type="protein sequence ID" value="QJW95848.1"/>
    <property type="molecule type" value="Genomic_DNA"/>
</dbReference>
<dbReference type="Pfam" id="PF07963">
    <property type="entry name" value="N_methyl"/>
    <property type="match status" value="1"/>
</dbReference>
<dbReference type="PANTHER" id="PTHR30093:SF2">
    <property type="entry name" value="TYPE II SECRETION SYSTEM PROTEIN H"/>
    <property type="match status" value="1"/>
</dbReference>
<dbReference type="Proteomes" id="UP000503447">
    <property type="component" value="Chromosome"/>
</dbReference>
<proteinExistence type="predicted"/>
<keyword evidence="4" id="KW-1185">Reference proteome</keyword>
<dbReference type="SUPFAM" id="SSF54523">
    <property type="entry name" value="Pili subunits"/>
    <property type="match status" value="1"/>
</dbReference>
<dbReference type="InterPro" id="IPR012902">
    <property type="entry name" value="N_methyl_site"/>
</dbReference>
<keyword evidence="1" id="KW-0472">Membrane</keyword>
<dbReference type="AlphaFoldDB" id="A0A6M5YPK1"/>
<dbReference type="InterPro" id="IPR011453">
    <property type="entry name" value="DUF1559"/>
</dbReference>